<protein>
    <submittedName>
        <fullName evidence="1">C_GCAxxG_C_C family protein</fullName>
    </submittedName>
</protein>
<proteinExistence type="predicted"/>
<dbReference type="EMBL" id="CP042469">
    <property type="protein sequence ID" value="QOX64630.1"/>
    <property type="molecule type" value="Genomic_DNA"/>
</dbReference>
<keyword evidence="2" id="KW-1185">Reference proteome</keyword>
<accession>A0ACD1ADZ2</accession>
<gene>
    <name evidence="1" type="ORF">FRZ06_15415</name>
</gene>
<name>A0ACD1ADZ2_9FIRM</name>
<sequence>MNPDILELKLRGLCCSQIMMELGLRKLEKENPDLVAAMAALCNGFWQGKICGILSAALCLLYLADPETAGAHGEVLREWFEDSFESQDCDTLLLDNPMNKVEKCPMMLNATFLKVCELLDWE</sequence>
<dbReference type="Proteomes" id="UP000594014">
    <property type="component" value="Chromosome"/>
</dbReference>
<reference evidence="1" key="1">
    <citation type="submission" date="2019-08" db="EMBL/GenBank/DDBJ databases">
        <title>Genome sequence of Clostridiales bacterium MT110.</title>
        <authorList>
            <person name="Cao J."/>
        </authorList>
    </citation>
    <scope>NUCLEOTIDE SEQUENCE</scope>
    <source>
        <strain evidence="1">MT110</strain>
    </source>
</reference>
<organism evidence="1 2">
    <name type="scientific">Anoxybacterium hadale</name>
    <dbReference type="NCBI Taxonomy" id="3408580"/>
    <lineage>
        <taxon>Bacteria</taxon>
        <taxon>Bacillati</taxon>
        <taxon>Bacillota</taxon>
        <taxon>Clostridia</taxon>
        <taxon>Peptostreptococcales</taxon>
        <taxon>Anaerovoracaceae</taxon>
        <taxon>Anoxybacterium</taxon>
    </lineage>
</organism>
<evidence type="ECO:0000313" key="1">
    <source>
        <dbReference type="EMBL" id="QOX64630.1"/>
    </source>
</evidence>
<evidence type="ECO:0000313" key="2">
    <source>
        <dbReference type="Proteomes" id="UP000594014"/>
    </source>
</evidence>